<feature type="region of interest" description="Disordered" evidence="8">
    <location>
        <begin position="536"/>
        <end position="556"/>
    </location>
</feature>
<dbReference type="GO" id="GO:0007189">
    <property type="term" value="P:adenylate cyclase-activating G protein-coupled receptor signaling pathway"/>
    <property type="evidence" value="ECO:0007669"/>
    <property type="project" value="TreeGrafter"/>
</dbReference>
<feature type="region of interest" description="Disordered" evidence="8">
    <location>
        <begin position="763"/>
        <end position="787"/>
    </location>
</feature>
<dbReference type="PROSITE" id="PS50835">
    <property type="entry name" value="IG_LIKE"/>
    <property type="match status" value="1"/>
</dbReference>
<feature type="domain" description="SEA" evidence="10">
    <location>
        <begin position="949"/>
        <end position="1064"/>
    </location>
</feature>
<dbReference type="InterPro" id="IPR057244">
    <property type="entry name" value="GAIN_B"/>
</dbReference>
<dbReference type="InterPro" id="IPR007110">
    <property type="entry name" value="Ig-like_dom"/>
</dbReference>
<name>A0AAJ8DMP4_LATCA</name>
<dbReference type="PRINTS" id="PR00249">
    <property type="entry name" value="GPCRSECRETIN"/>
</dbReference>
<dbReference type="InterPro" id="IPR000203">
    <property type="entry name" value="GPS"/>
</dbReference>
<feature type="transmembrane region" description="Helical" evidence="9">
    <location>
        <begin position="1817"/>
        <end position="1839"/>
    </location>
</feature>
<evidence type="ECO:0000256" key="4">
    <source>
        <dbReference type="ARBA" id="ARBA00022989"/>
    </source>
</evidence>
<evidence type="ECO:0000256" key="2">
    <source>
        <dbReference type="ARBA" id="ARBA00007343"/>
    </source>
</evidence>
<feature type="region of interest" description="Disordered" evidence="8">
    <location>
        <begin position="618"/>
        <end position="646"/>
    </location>
</feature>
<dbReference type="Gene3D" id="2.60.40.10">
    <property type="entry name" value="Immunoglobulins"/>
    <property type="match status" value="1"/>
</dbReference>
<keyword evidence="5 9" id="KW-0472">Membrane</keyword>
<dbReference type="GO" id="GO:0016020">
    <property type="term" value="C:membrane"/>
    <property type="evidence" value="ECO:0007669"/>
    <property type="project" value="UniProtKB-SubCell"/>
</dbReference>
<dbReference type="FunFam" id="1.20.1070.10:FF:000058">
    <property type="entry name" value="Adhesion G protein-coupled receptor F5"/>
    <property type="match status" value="1"/>
</dbReference>
<dbReference type="PANTHER" id="PTHR45813">
    <property type="entry name" value="IG-LIKE DOMAIN-CONTAINING PROTEIN"/>
    <property type="match status" value="1"/>
</dbReference>
<evidence type="ECO:0000256" key="1">
    <source>
        <dbReference type="ARBA" id="ARBA00004141"/>
    </source>
</evidence>
<sequence length="1907" mass="201937">MYGSCDNITNNTCGCINAIPPDGQYCQSVDQYNFTACPFTTTTPPSPNSTPATQDMNTTTAATPTPIITNSTTDVNMTTPVVTNSSTAVITTEVSTTPMTIITNSTAVTITEMNTTATATPTPTAIITNLTDNSTIPTAVPTTAVTNSTHIATAVLNTTITTFVTNSTPVATTNVNTTTTAPTPTTAVTNATTIATTDVNTTTVTTTPTIVTNSTPTATTHLNTTTPITTPPTVVTNSTPVATTNMNTTTTAPTPALTNATTIATIDVNTTTVTTTPTIVTNSTTIASTYQNITILTTTPPTVTNSTPTATTHLNTTTPTTTPTTVVTNSTRVATTNMNTTTTAPTPVLTNSTPTATTHLNTTTLTTTPPTVVTNSTPVATTNMNTTTTAPTPALTNATTITTTDVNTTTVTTTPTIVTNSTTIASTYQNITILTTTPPTVTNSTPTATTHLNTTTPTTTPTTVVTNSTPVATTNVNTTTTAATPTMAVTNATTIATTDMNTTTVTTTPTIVTNSTTIASTYQNITILTTTPPTVTNSTPTATTHLNTTTPTTTPTTVVTNSTRVSTTNMNTTTTAPTPVLTNATTIATTDMNTTTVTTTPTIVTNSTPTATTHLNTTTLTTTPPTVVTNSTPVATTNMNTTTTAPTPALTNATTIATTDVNMTTVTTTPTIVTNSTTIASTYQNITILITTPPTVTNSTPTATTHLNTTTPTTTPTTVVTNSTPVATTNVNTTTTAATPTMAVTNATTIATTDMNTTTVTTTPTIVTNSTPTATTHLNTTTPITTPPTVVTIPPSMNTTTAATPALANSTSTATTHLNTTAPTIIPRTVVTSSTPTLTTTAATTPTVTTTTATTNTTNTILPTMIATTMSAITTTSATTTPTTTTTTNVTITPTTTTTTAATTTTMATTTTTMATTTISTTTLTTAVTTTITSTPSTLSTTIGNTVTPTQPTGVSVEMSIELDKEYIAAYNNPQSSEYKKLKSDIESVLRGQYNKIIGYINVFVTRFSKGSVITDFVVQTTEVDPVQMAQANEKLKNAMLSIAPVIGSVSATYNSPTPMSIPDTYTGKSMTLMCEPPGIIKLGKITISEWNFKGMKIKDSVRREITTSNSGSQLKINNVIPADSGLYICTLSSNVMDFVQQGTVRESNIRQAPIVRLQSELNVKCKSGLIKSLKCCVQSLYKVKWFDKDKVLNSVPINDGEDYCIKHDYQIESCSGSQDQEIRFTCRVDEPQGYEKTMTLIIFTDKPVCDDTQYGPGRVGDISSIGCAQGQEGSKTAVCQETGGWKLEMDTCIVTHIKELLIDSQDLVVEEVPQFVVNVSRAVKQNKAGIVNSSATISAVVHIVTQIADVSTTVDETVMQNVLNTVDVIIGDDARESWVVLNANQTLNASSKLLGSLETLSSDLVGEFTIVTQRILLNRTKFNNSFMADLNSSIVINIPDTNMSNVFITTVILSTPNNFMPARNSSFDPSLFNATSNETVNDNTINAAVVLVRINETIQNVSLKYNKLNSSLRLNPQCVFWNFTLFDQLGAWDDEGCVFVSDIDNTVTCNCNHLTSFSLLMAIDIPPSLREALDIITYFGVGISLASLVICLIIEGYVWKAVTRNSTAFMRHVSIINTALSLLIADICFIIGASVAKNSLENPGEDYEVPLGPCSTATFFMHFFYLALFFWMLVSGLLLFYRTVMVFSHMSKSTMLAIGFSLGYGCPLIIAVITVAVTAPGNGYIRKRDACWLNWFDTKALLALVIPALTIVFINILIVIVVMFKMLRRGVRDVAQTDEKHTLVVIVRCVIILTPLFGLTWSLGVATMVSSTNKGVHIAFAFFNSLQGFFILVFGTLFDSKIRSILSRRLPTPSTGSNPTTSTSGGVSSFTGINLISRLRGRRYMYHVSQAANSSSSGASESFVHI</sequence>
<feature type="transmembrane region" description="Helical" evidence="9">
    <location>
        <begin position="1741"/>
        <end position="1765"/>
    </location>
</feature>
<dbReference type="InterPro" id="IPR051587">
    <property type="entry name" value="Adhesion_GPCR"/>
</dbReference>
<dbReference type="PANTHER" id="PTHR45813:SF4">
    <property type="entry name" value="ADHESION G PROTEIN-COUPLED RECEPTOR F5"/>
    <property type="match status" value="1"/>
</dbReference>
<protein>
    <submittedName>
        <fullName evidence="15">Mucin-17</fullName>
    </submittedName>
</protein>
<dbReference type="RefSeq" id="XP_050924449.1">
    <property type="nucleotide sequence ID" value="XM_051068492.1"/>
</dbReference>
<organism evidence="14 15">
    <name type="scientific">Lates calcarifer</name>
    <name type="common">Barramundi</name>
    <name type="synonym">Holocentrus calcarifer</name>
    <dbReference type="NCBI Taxonomy" id="8187"/>
    <lineage>
        <taxon>Eukaryota</taxon>
        <taxon>Metazoa</taxon>
        <taxon>Chordata</taxon>
        <taxon>Craniata</taxon>
        <taxon>Vertebrata</taxon>
        <taxon>Euteleostomi</taxon>
        <taxon>Actinopterygii</taxon>
        <taxon>Neopterygii</taxon>
        <taxon>Teleostei</taxon>
        <taxon>Neoteleostei</taxon>
        <taxon>Acanthomorphata</taxon>
        <taxon>Carangaria</taxon>
        <taxon>Carangaria incertae sedis</taxon>
        <taxon>Centropomidae</taxon>
        <taxon>Lates</taxon>
    </lineage>
</organism>
<dbReference type="SUPFAM" id="SSF48726">
    <property type="entry name" value="Immunoglobulin"/>
    <property type="match status" value="1"/>
</dbReference>
<feature type="region of interest" description="Disordered" evidence="8">
    <location>
        <begin position="338"/>
        <end position="392"/>
    </location>
</feature>
<dbReference type="InterPro" id="IPR013783">
    <property type="entry name" value="Ig-like_fold"/>
</dbReference>
<dbReference type="PROSITE" id="PS50261">
    <property type="entry name" value="G_PROTEIN_RECEP_F2_4"/>
    <property type="match status" value="1"/>
</dbReference>
<accession>A0AAJ8DMP4</accession>
<dbReference type="GO" id="GO:0007166">
    <property type="term" value="P:cell surface receptor signaling pathway"/>
    <property type="evidence" value="ECO:0007669"/>
    <property type="project" value="InterPro"/>
</dbReference>
<evidence type="ECO:0000256" key="3">
    <source>
        <dbReference type="ARBA" id="ARBA00022692"/>
    </source>
</evidence>
<feature type="domain" description="GAIN-B" evidence="11">
    <location>
        <begin position="1433"/>
        <end position="1568"/>
    </location>
</feature>
<dbReference type="SMART" id="SM00303">
    <property type="entry name" value="GPS"/>
    <property type="match status" value="1"/>
</dbReference>
<keyword evidence="6" id="KW-1015">Disulfide bond</keyword>
<dbReference type="CDD" id="cd00096">
    <property type="entry name" value="Ig"/>
    <property type="match status" value="1"/>
</dbReference>
<evidence type="ECO:0000313" key="14">
    <source>
        <dbReference type="Proteomes" id="UP000694890"/>
    </source>
</evidence>
<gene>
    <name evidence="15" type="primary">LOC108901811</name>
</gene>
<keyword evidence="4 9" id="KW-1133">Transmembrane helix</keyword>
<feature type="transmembrane region" description="Helical" evidence="9">
    <location>
        <begin position="1786"/>
        <end position="1805"/>
    </location>
</feature>
<feature type="region of interest" description="Disordered" evidence="8">
    <location>
        <begin position="442"/>
        <end position="462"/>
    </location>
</feature>
<dbReference type="Pfam" id="PF01390">
    <property type="entry name" value="SEA"/>
    <property type="match status" value="1"/>
</dbReference>
<dbReference type="InterPro" id="IPR017981">
    <property type="entry name" value="GPCR_2-like_7TM"/>
</dbReference>
<dbReference type="InterPro" id="IPR000082">
    <property type="entry name" value="SEA_dom"/>
</dbReference>
<dbReference type="InterPro" id="IPR046338">
    <property type="entry name" value="GAIN_dom_sf"/>
</dbReference>
<evidence type="ECO:0000256" key="6">
    <source>
        <dbReference type="ARBA" id="ARBA00023157"/>
    </source>
</evidence>
<dbReference type="GO" id="GO:0004930">
    <property type="term" value="F:G protein-coupled receptor activity"/>
    <property type="evidence" value="ECO:0007669"/>
    <property type="project" value="InterPro"/>
</dbReference>
<evidence type="ECO:0000259" key="13">
    <source>
        <dbReference type="PROSITE" id="PS50835"/>
    </source>
</evidence>
<evidence type="ECO:0000259" key="12">
    <source>
        <dbReference type="PROSITE" id="PS50261"/>
    </source>
</evidence>
<evidence type="ECO:0000259" key="10">
    <source>
        <dbReference type="PROSITE" id="PS50024"/>
    </source>
</evidence>
<comment type="similarity">
    <text evidence="2">Belongs to the G-protein coupled receptor 2 family. Adhesion G-protein coupled receptor (ADGR) subfamily.</text>
</comment>
<feature type="region of interest" description="Disordered" evidence="8">
    <location>
        <begin position="304"/>
        <end position="324"/>
    </location>
</feature>
<keyword evidence="7" id="KW-0325">Glycoprotein</keyword>
<dbReference type="PROSITE" id="PS50221">
    <property type="entry name" value="GAIN_B"/>
    <property type="match status" value="1"/>
</dbReference>
<evidence type="ECO:0000313" key="15">
    <source>
        <dbReference type="RefSeq" id="XP_050924449.1"/>
    </source>
</evidence>
<dbReference type="PROSITE" id="PS50024">
    <property type="entry name" value="SEA"/>
    <property type="match status" value="1"/>
</dbReference>
<dbReference type="Gene3D" id="1.20.1070.10">
    <property type="entry name" value="Rhodopsin 7-helix transmembrane proteins"/>
    <property type="match status" value="1"/>
</dbReference>
<evidence type="ECO:0000256" key="9">
    <source>
        <dbReference type="SAM" id="Phobius"/>
    </source>
</evidence>
<evidence type="ECO:0000256" key="7">
    <source>
        <dbReference type="ARBA" id="ARBA00023180"/>
    </source>
</evidence>
<feature type="region of interest" description="Disordered" evidence="8">
    <location>
        <begin position="215"/>
        <end position="253"/>
    </location>
</feature>
<keyword evidence="3 9" id="KW-0812">Transmembrane</keyword>
<dbReference type="Gene3D" id="2.60.220.50">
    <property type="match status" value="1"/>
</dbReference>
<evidence type="ECO:0000259" key="11">
    <source>
        <dbReference type="PROSITE" id="PS50221"/>
    </source>
</evidence>
<dbReference type="Pfam" id="PF00002">
    <property type="entry name" value="7tm_2"/>
    <property type="match status" value="1"/>
</dbReference>
<feature type="domain" description="G-protein coupled receptors family 2 profile 2" evidence="12">
    <location>
        <begin position="1574"/>
        <end position="1840"/>
    </location>
</feature>
<proteinExistence type="inferred from homology"/>
<dbReference type="CDD" id="cd15932">
    <property type="entry name" value="7tmB2_GPR116-like_Adhesion_VI"/>
    <property type="match status" value="1"/>
</dbReference>
<dbReference type="InterPro" id="IPR036179">
    <property type="entry name" value="Ig-like_dom_sf"/>
</dbReference>
<feature type="transmembrane region" description="Helical" evidence="9">
    <location>
        <begin position="1657"/>
        <end position="1682"/>
    </location>
</feature>
<dbReference type="GeneID" id="108901811"/>
<reference evidence="15" key="1">
    <citation type="submission" date="2025-08" db="UniProtKB">
        <authorList>
            <consortium name="RefSeq"/>
        </authorList>
    </citation>
    <scope>IDENTIFICATION</scope>
    <source>
        <tissue evidence="15">Brain</tissue>
    </source>
</reference>
<feature type="transmembrane region" description="Helical" evidence="9">
    <location>
        <begin position="1576"/>
        <end position="1595"/>
    </location>
</feature>
<dbReference type="Proteomes" id="UP000694890">
    <property type="component" value="Unplaced"/>
</dbReference>
<evidence type="ECO:0000256" key="5">
    <source>
        <dbReference type="ARBA" id="ARBA00023136"/>
    </source>
</evidence>
<comment type="subcellular location">
    <subcellularLocation>
        <location evidence="1">Membrane</location>
        <topology evidence="1">Multi-pass membrane protein</topology>
    </subcellularLocation>
</comment>
<dbReference type="KEGG" id="lcf:108901811"/>
<dbReference type="Pfam" id="PF01825">
    <property type="entry name" value="GPS"/>
    <property type="match status" value="1"/>
</dbReference>
<feature type="domain" description="Ig-like" evidence="13">
    <location>
        <begin position="1057"/>
        <end position="1151"/>
    </location>
</feature>
<feature type="transmembrane region" description="Helical" evidence="9">
    <location>
        <begin position="1694"/>
        <end position="1721"/>
    </location>
</feature>
<dbReference type="InterPro" id="IPR000832">
    <property type="entry name" value="GPCR_2_secretin-like"/>
</dbReference>
<feature type="transmembrane region" description="Helical" evidence="9">
    <location>
        <begin position="1616"/>
        <end position="1637"/>
    </location>
</feature>
<evidence type="ECO:0000256" key="8">
    <source>
        <dbReference type="SAM" id="MobiDB-lite"/>
    </source>
</evidence>